<feature type="compositionally biased region" description="Basic and acidic residues" evidence="1">
    <location>
        <begin position="348"/>
        <end position="358"/>
    </location>
</feature>
<evidence type="ECO:0000256" key="2">
    <source>
        <dbReference type="SAM" id="SignalP"/>
    </source>
</evidence>
<organism evidence="3 4">
    <name type="scientific">Mythimna separata</name>
    <name type="common">Oriental armyworm</name>
    <name type="synonym">Pseudaletia separata</name>
    <dbReference type="NCBI Taxonomy" id="271217"/>
    <lineage>
        <taxon>Eukaryota</taxon>
        <taxon>Metazoa</taxon>
        <taxon>Ecdysozoa</taxon>
        <taxon>Arthropoda</taxon>
        <taxon>Hexapoda</taxon>
        <taxon>Insecta</taxon>
        <taxon>Pterygota</taxon>
        <taxon>Neoptera</taxon>
        <taxon>Endopterygota</taxon>
        <taxon>Lepidoptera</taxon>
        <taxon>Glossata</taxon>
        <taxon>Ditrysia</taxon>
        <taxon>Noctuoidea</taxon>
        <taxon>Noctuidae</taxon>
        <taxon>Noctuinae</taxon>
        <taxon>Hadenini</taxon>
        <taxon>Mythimna</taxon>
    </lineage>
</organism>
<dbReference type="PANTHER" id="PTHR36135:SF1">
    <property type="entry name" value="FIBROUS SHEATH CABYR-BINDING PROTEIN"/>
    <property type="match status" value="1"/>
</dbReference>
<evidence type="ECO:0000313" key="4">
    <source>
        <dbReference type="Proteomes" id="UP001231518"/>
    </source>
</evidence>
<dbReference type="EMBL" id="JARGEI010000028">
    <property type="protein sequence ID" value="KAJ8706782.1"/>
    <property type="molecule type" value="Genomic_DNA"/>
</dbReference>
<feature type="compositionally biased region" description="Basic and acidic residues" evidence="1">
    <location>
        <begin position="312"/>
        <end position="338"/>
    </location>
</feature>
<proteinExistence type="predicted"/>
<name>A0AAD7Y903_MYTSE</name>
<feature type="compositionally biased region" description="Low complexity" evidence="1">
    <location>
        <begin position="359"/>
        <end position="401"/>
    </location>
</feature>
<dbReference type="GO" id="GO:0005509">
    <property type="term" value="F:calcium ion binding"/>
    <property type="evidence" value="ECO:0007669"/>
    <property type="project" value="InterPro"/>
</dbReference>
<dbReference type="AlphaFoldDB" id="A0AAD7Y903"/>
<feature type="region of interest" description="Disordered" evidence="1">
    <location>
        <begin position="254"/>
        <end position="401"/>
    </location>
</feature>
<dbReference type="GO" id="GO:0033234">
    <property type="term" value="P:negative regulation of protein sumoylation"/>
    <property type="evidence" value="ECO:0007669"/>
    <property type="project" value="InterPro"/>
</dbReference>
<dbReference type="GO" id="GO:0097228">
    <property type="term" value="C:sperm principal piece"/>
    <property type="evidence" value="ECO:0007669"/>
    <property type="project" value="TreeGrafter"/>
</dbReference>
<sequence>MLVLLISLFSNYGLYQCSYRTGQADSSESPLGERIHKSVHEIDSLLKDFQLEIRKEKSLLRTVDQEVKDIGVLDYSITSVWWGESTLRPKVTTTSTFFPTPEGHFPTTTKDPWEKFALPGIQPNYSTTDALEVYPHHGHVPDASYDLDQTPDNPYLTYSHPKTVLPRYDPKFVPPTRPSYPVFRSTKLSSTIPEHFFNYIDKKSTYPAESPIHQVPRKSSSPVRGPVTARPFLRGVSMSELYKKVMRDRTAYKPYEKRLKNANRLTTLPRPPQQRGRTLSKAQRWVQNREWLKSKKPGDTLLGHIRQGAGDQVDKPPVDEPSVDKPPVDKPPVEEKPANVENPPVENKPAEVENKPAEIENNPAENQNQPANNENQLAENQNQPAGNQNQLAENQNQPAENQNQLAENQNQLANNENQPAENQNQPAENQNLPAEVENKPAETENQPAVDENAPINKPPDNAENPPVEQTTGASDELTFSMPELTDIISSLNVPGLDEVDLTKGAALTPTYQTVPNPLTVGNTLTQAAFTTELFHEDAQGFLYVQSPGTIYVPPTTKSVGTFAQILLHAENFTMSTVGRITDRYHDLMEKSHEGYLVTYFSELTRVIAQKKSADVAAVLGHAESIYNELYEKGSLTFLGEEVLALGTKVSRMCSGNDITVLQSQTNMMNQMLVGRAQFVSVEVNSALDYADLMVEDHEGEDLYESLRAFENFPASGLSGHAVCKELITTFFQPFRRLKNTERLRKLTDSITAIVAKKFGRRRSGAGGALEELHQPKKKIKHQLPLKPRLQKRRYQKFHLQAQRGNRQNHRRQVYTTQAMVRSLLPIRSLQRRFHVITPRQLRSNGYLNLVRPTLEYFKRRVGRPVHPPNGMLQLFPQGQKVEYVRRAQMDGEENHPPAESPNQQQLGTMRDKLRRIVLESSYSDEEASLKRNLRQALRVHGHTSTTSRTHTISTV</sequence>
<feature type="signal peptide" evidence="2">
    <location>
        <begin position="1"/>
        <end position="17"/>
    </location>
</feature>
<dbReference type="InterPro" id="IPR043375">
    <property type="entry name" value="FSCB"/>
</dbReference>
<accession>A0AAD7Y903</accession>
<dbReference type="Proteomes" id="UP001231518">
    <property type="component" value="Chromosome 30"/>
</dbReference>
<gene>
    <name evidence="3" type="ORF">PYW07_012860</name>
</gene>
<dbReference type="PANTHER" id="PTHR36135">
    <property type="entry name" value="FIBROUS SHEATH CABYR-BINDING PROTEIN"/>
    <property type="match status" value="1"/>
</dbReference>
<reference evidence="3" key="1">
    <citation type="submission" date="2023-03" db="EMBL/GenBank/DDBJ databases">
        <title>Chromosome-level genomes of two armyworms, Mythimna separata and Mythimna loreyi, provide insights into the biosynthesis and reception of sex pheromones.</title>
        <authorList>
            <person name="Zhao H."/>
        </authorList>
    </citation>
    <scope>NUCLEOTIDE SEQUENCE</scope>
    <source>
        <strain evidence="3">BeijingLab</strain>
        <tissue evidence="3">Pupa</tissue>
    </source>
</reference>
<dbReference type="GO" id="GO:0035686">
    <property type="term" value="C:sperm fibrous sheath"/>
    <property type="evidence" value="ECO:0007669"/>
    <property type="project" value="TreeGrafter"/>
</dbReference>
<evidence type="ECO:0000256" key="1">
    <source>
        <dbReference type="SAM" id="MobiDB-lite"/>
    </source>
</evidence>
<keyword evidence="4" id="KW-1185">Reference proteome</keyword>
<keyword evidence="2" id="KW-0732">Signal</keyword>
<feature type="region of interest" description="Disordered" evidence="1">
    <location>
        <begin position="436"/>
        <end position="472"/>
    </location>
</feature>
<comment type="caution">
    <text evidence="3">The sequence shown here is derived from an EMBL/GenBank/DDBJ whole genome shotgun (WGS) entry which is preliminary data.</text>
</comment>
<evidence type="ECO:0000313" key="3">
    <source>
        <dbReference type="EMBL" id="KAJ8706782.1"/>
    </source>
</evidence>
<feature type="chain" id="PRO_5041942012" evidence="2">
    <location>
        <begin position="18"/>
        <end position="955"/>
    </location>
</feature>
<protein>
    <submittedName>
        <fullName evidence="3">Uncharacterized protein</fullName>
    </submittedName>
</protein>